<protein>
    <submittedName>
        <fullName evidence="3">Putative inosine-uridine preferring nucleoside hydrolase</fullName>
    </submittedName>
</protein>
<reference evidence="3" key="1">
    <citation type="journal article" date="2014" name="Insect Biochem. Mol. Biol.">
        <title>An insight into the sialome of the frog biting fly, Corethrella appendiculata.</title>
        <authorList>
            <person name="Ribeiro J.M.C."/>
            <person name="Chagas A.C."/>
            <person name="Pham V.M."/>
            <person name="Lounibos L.P."/>
            <person name="Calvo E."/>
        </authorList>
    </citation>
    <scope>NUCLEOTIDE SEQUENCE</scope>
    <source>
        <tissue evidence="3">Salivary glands</tissue>
    </source>
</reference>
<dbReference type="SUPFAM" id="SSF53590">
    <property type="entry name" value="Nucleoside hydrolase"/>
    <property type="match status" value="1"/>
</dbReference>
<dbReference type="EMBL" id="GANO01000765">
    <property type="protein sequence ID" value="JAB59106.1"/>
    <property type="molecule type" value="mRNA"/>
</dbReference>
<dbReference type="InterPro" id="IPR036452">
    <property type="entry name" value="Ribo_hydro-like"/>
</dbReference>
<proteinExistence type="evidence at transcript level"/>
<name>U5EZH9_9DIPT</name>
<dbReference type="Gene3D" id="3.90.245.10">
    <property type="entry name" value="Ribonucleoside hydrolase-like"/>
    <property type="match status" value="1"/>
</dbReference>
<evidence type="ECO:0000256" key="1">
    <source>
        <dbReference type="ARBA" id="ARBA00009176"/>
    </source>
</evidence>
<keyword evidence="3" id="KW-0378">Hydrolase</keyword>
<dbReference type="PANTHER" id="PTHR46190">
    <property type="entry name" value="SI:CH211-201H21.5-RELATED"/>
    <property type="match status" value="1"/>
</dbReference>
<comment type="similarity">
    <text evidence="1">Belongs to the IUNH family.</text>
</comment>
<dbReference type="InterPro" id="IPR001910">
    <property type="entry name" value="Inosine/uridine_hydrolase_dom"/>
</dbReference>
<evidence type="ECO:0000313" key="3">
    <source>
        <dbReference type="EMBL" id="JAB59106.1"/>
    </source>
</evidence>
<dbReference type="GO" id="GO:0016799">
    <property type="term" value="F:hydrolase activity, hydrolyzing N-glycosyl compounds"/>
    <property type="evidence" value="ECO:0007669"/>
    <property type="project" value="InterPro"/>
</dbReference>
<organism evidence="3">
    <name type="scientific">Corethrella appendiculata</name>
    <dbReference type="NCBI Taxonomy" id="1370023"/>
    <lineage>
        <taxon>Eukaryota</taxon>
        <taxon>Metazoa</taxon>
        <taxon>Ecdysozoa</taxon>
        <taxon>Arthropoda</taxon>
        <taxon>Hexapoda</taxon>
        <taxon>Insecta</taxon>
        <taxon>Pterygota</taxon>
        <taxon>Neoptera</taxon>
        <taxon>Endopterygota</taxon>
        <taxon>Diptera</taxon>
        <taxon>Nematocera</taxon>
        <taxon>Culicoidea</taxon>
        <taxon>Chaoboridae</taxon>
        <taxon>Corethrella</taxon>
    </lineage>
</organism>
<dbReference type="AlphaFoldDB" id="U5EZH9"/>
<dbReference type="PANTHER" id="PTHR46190:SF1">
    <property type="entry name" value="SI:CH211-201H21.5"/>
    <property type="match status" value="1"/>
</dbReference>
<feature type="domain" description="Inosine/uridine-preferring nucleoside hydrolase" evidence="2">
    <location>
        <begin position="3"/>
        <end position="303"/>
    </location>
</feature>
<dbReference type="CDD" id="cd02649">
    <property type="entry name" value="nuc_hydro_CeIAG"/>
    <property type="match status" value="1"/>
</dbReference>
<feature type="non-terminal residue" evidence="3">
    <location>
        <position position="1"/>
    </location>
</feature>
<sequence>KKIIVDCDPGNDDIWALILLLNLETEYQFKVEAITCVAGNTDVDNCAKNVIRLLTHINRLDVPVYKGAYESLVIRKDSIENDYFHGRDGLSDLNLENENLNLDLIKREHAVNFICSKVMENPNEIILMCLGPLTNLAMCIKMYPEIAKSFHSVYIMGGNFQGVGNVSNTGEHNFHCDPEAAHITVNSLKCPMIIFPWETSLVEHSRIPNDWRYNVLGKCKNKIVEILNQSEKKIYIRRPTWLPCDAATVSCFICPEVIVGSKEWTVDVELNGSITRGQMILGHRFPFDGKATIITEINRELFQDLLLKATSKMSQK</sequence>
<evidence type="ECO:0000259" key="2">
    <source>
        <dbReference type="Pfam" id="PF01156"/>
    </source>
</evidence>
<accession>U5EZH9</accession>
<dbReference type="InterPro" id="IPR052775">
    <property type="entry name" value="IUN_hydrolase"/>
</dbReference>
<dbReference type="Pfam" id="PF01156">
    <property type="entry name" value="IU_nuc_hydro"/>
    <property type="match status" value="1"/>
</dbReference>